<comment type="caution">
    <text evidence="4">The sequence shown here is derived from an EMBL/GenBank/DDBJ whole genome shotgun (WGS) entry which is preliminary data.</text>
</comment>
<feature type="signal peptide" evidence="2">
    <location>
        <begin position="1"/>
        <end position="22"/>
    </location>
</feature>
<sequence>MRRTIRPAHRAVTVITAVAALAASSGCTDAGSSAGNEVGGKDKSTLTLGMSQDIQGWDPTNQPSYQGWGASAVYDTLLRCDGQGKPRPGAAKSWDLNQDNTGGTFTLHPGMKFSDGTPVNAEAVKASIEYGRDHGAGKARLAGWDISAEGDLAVKITLKPNPMFVARLCDVRVASPKYLASGKLNKAPVGSGPYTLDTSATTAGSVYTFVKNDGYWDSRTFPYKKLVLKVLTNETAAINALKTGQIDGSLITQATYGQAEAAKLKIQSQKSQVTRLLLTDHLGKKVPALGDVDVRRAMNMVFDKEAIAKNIYRGLADPTAQIFRPGSAAYIDGLKDPYPFDVKAAQALMKKAGYPNGFTLEIPFMQGQNLEPLMPVVIQQLGLLNIKVKQVNLSGPNAISELLSGKYPVPFWQLGNYGNSVLDISDYLLPDGIWNVMHQKDATVAKGWDKILTSGAAESAKEQQALNRYIVDQAWFVPMVQASMHYAYNPKVDVRPSTDPSGLHPMLWDFQ</sequence>
<dbReference type="SUPFAM" id="SSF53850">
    <property type="entry name" value="Periplasmic binding protein-like II"/>
    <property type="match status" value="1"/>
</dbReference>
<evidence type="ECO:0000256" key="2">
    <source>
        <dbReference type="SAM" id="SignalP"/>
    </source>
</evidence>
<dbReference type="Proteomes" id="UP001271723">
    <property type="component" value="Unassembled WGS sequence"/>
</dbReference>
<dbReference type="InterPro" id="IPR000914">
    <property type="entry name" value="SBP_5_dom"/>
</dbReference>
<dbReference type="Pfam" id="PF00496">
    <property type="entry name" value="SBP_bac_5"/>
    <property type="match status" value="1"/>
</dbReference>
<feature type="domain" description="Solute-binding protein family 5" evidence="3">
    <location>
        <begin position="85"/>
        <end position="415"/>
    </location>
</feature>
<feature type="chain" id="PRO_5047101621" evidence="2">
    <location>
        <begin position="23"/>
        <end position="511"/>
    </location>
</feature>
<evidence type="ECO:0000313" key="5">
    <source>
        <dbReference type="Proteomes" id="UP001271723"/>
    </source>
</evidence>
<accession>A0ABU4LC36</accession>
<dbReference type="Gene3D" id="3.40.190.10">
    <property type="entry name" value="Periplasmic binding protein-like II"/>
    <property type="match status" value="1"/>
</dbReference>
<feature type="compositionally biased region" description="Polar residues" evidence="1">
    <location>
        <begin position="26"/>
        <end position="35"/>
    </location>
</feature>
<dbReference type="InterPro" id="IPR030678">
    <property type="entry name" value="Peptide/Ni-bd"/>
</dbReference>
<dbReference type="Gene3D" id="3.10.105.10">
    <property type="entry name" value="Dipeptide-binding Protein, Domain 3"/>
    <property type="match status" value="1"/>
</dbReference>
<name>A0ABU4LC36_9ACTN</name>
<dbReference type="EMBL" id="JARAVY010000014">
    <property type="protein sequence ID" value="MDX2913203.1"/>
    <property type="molecule type" value="Genomic_DNA"/>
</dbReference>
<reference evidence="4 5" key="1">
    <citation type="journal article" date="2023" name="Microb. Genom.">
        <title>Mesoterricola silvestris gen. nov., sp. nov., Mesoterricola sediminis sp. nov., Geothrix oryzae sp. nov., Geothrix edaphica sp. nov., Geothrix rubra sp. nov., and Geothrix limicola sp. nov., six novel members of Acidobacteriota isolated from soils.</title>
        <authorList>
            <person name="Weisberg A.J."/>
            <person name="Pearce E."/>
            <person name="Kramer C.G."/>
            <person name="Chang J.H."/>
            <person name="Clarke C.R."/>
        </authorList>
    </citation>
    <scope>NUCLEOTIDE SEQUENCE [LARGE SCALE GENOMIC DNA]</scope>
    <source>
        <strain evidence="4 5">NRRL_B-2795</strain>
    </source>
</reference>
<proteinExistence type="predicted"/>
<dbReference type="PROSITE" id="PS51257">
    <property type="entry name" value="PROKAR_LIPOPROTEIN"/>
    <property type="match status" value="1"/>
</dbReference>
<dbReference type="InterPro" id="IPR039424">
    <property type="entry name" value="SBP_5"/>
</dbReference>
<keyword evidence="5" id="KW-1185">Reference proteome</keyword>
<dbReference type="PIRSF" id="PIRSF002741">
    <property type="entry name" value="MppA"/>
    <property type="match status" value="1"/>
</dbReference>
<evidence type="ECO:0000256" key="1">
    <source>
        <dbReference type="SAM" id="MobiDB-lite"/>
    </source>
</evidence>
<evidence type="ECO:0000313" key="4">
    <source>
        <dbReference type="EMBL" id="MDX2913203.1"/>
    </source>
</evidence>
<evidence type="ECO:0000259" key="3">
    <source>
        <dbReference type="Pfam" id="PF00496"/>
    </source>
</evidence>
<dbReference type="PANTHER" id="PTHR30290">
    <property type="entry name" value="PERIPLASMIC BINDING COMPONENT OF ABC TRANSPORTER"/>
    <property type="match status" value="1"/>
</dbReference>
<organism evidence="4 5">
    <name type="scientific">Streptomyces griseiscabiei</name>
    <dbReference type="NCBI Taxonomy" id="2993540"/>
    <lineage>
        <taxon>Bacteria</taxon>
        <taxon>Bacillati</taxon>
        <taxon>Actinomycetota</taxon>
        <taxon>Actinomycetes</taxon>
        <taxon>Kitasatosporales</taxon>
        <taxon>Streptomycetaceae</taxon>
        <taxon>Streptomyces</taxon>
    </lineage>
</organism>
<feature type="region of interest" description="Disordered" evidence="1">
    <location>
        <begin position="26"/>
        <end position="45"/>
    </location>
</feature>
<protein>
    <submittedName>
        <fullName evidence="4">ABC transporter substrate-binding protein</fullName>
    </submittedName>
</protein>
<gene>
    <name evidence="4" type="ORF">PV517_31605</name>
</gene>
<keyword evidence="2" id="KW-0732">Signal</keyword>
<dbReference type="RefSeq" id="WP_086758711.1">
    <property type="nucleotide sequence ID" value="NZ_JAGJBZ010000001.1"/>
</dbReference>